<dbReference type="AlphaFoldDB" id="A0A9D4YU26"/>
<dbReference type="FunFam" id="1.25.10.10:FF:000017">
    <property type="entry name" value="26S proteasome non-ATPase regulatory subunit 1"/>
    <property type="match status" value="1"/>
</dbReference>
<dbReference type="Pfam" id="PF01851">
    <property type="entry name" value="PC_rep"/>
    <property type="match status" value="2"/>
</dbReference>
<dbReference type="GO" id="GO:0043161">
    <property type="term" value="P:proteasome-mediated ubiquitin-dependent protein catabolic process"/>
    <property type="evidence" value="ECO:0007669"/>
    <property type="project" value="TreeGrafter"/>
</dbReference>
<dbReference type="Pfam" id="PF21505">
    <property type="entry name" value="RPN2_N"/>
    <property type="match status" value="1"/>
</dbReference>
<dbReference type="InterPro" id="IPR011989">
    <property type="entry name" value="ARM-like"/>
</dbReference>
<dbReference type="InterPro" id="IPR016642">
    <property type="entry name" value="26S_Psome_Rpn2"/>
</dbReference>
<reference evidence="8" key="2">
    <citation type="submission" date="2020-11" db="EMBL/GenBank/DDBJ databases">
        <authorList>
            <person name="Cecchin M."/>
            <person name="Marcolungo L."/>
            <person name="Rossato M."/>
            <person name="Girolomoni L."/>
            <person name="Cosentino E."/>
            <person name="Cuine S."/>
            <person name="Li-Beisson Y."/>
            <person name="Delledonne M."/>
            <person name="Ballottari M."/>
        </authorList>
    </citation>
    <scope>NUCLEOTIDE SEQUENCE</scope>
    <source>
        <strain evidence="8">211/11P</strain>
        <tissue evidence="8">Whole cell</tissue>
    </source>
</reference>
<accession>A0A9D4YU26</accession>
<evidence type="ECO:0000313" key="8">
    <source>
        <dbReference type="EMBL" id="KAI3426179.1"/>
    </source>
</evidence>
<dbReference type="PANTHER" id="PTHR10943:SF2">
    <property type="entry name" value="26S PROTEASOME NON-ATPASE REGULATORY SUBUNIT 1"/>
    <property type="match status" value="1"/>
</dbReference>
<feature type="region of interest" description="Disordered" evidence="5">
    <location>
        <begin position="851"/>
        <end position="932"/>
    </location>
</feature>
<reference evidence="8" key="1">
    <citation type="journal article" date="2019" name="Plant J.">
        <title>Chlorella vulgaris genome assembly and annotation reveals the molecular basis for metabolic acclimation to high light conditions.</title>
        <authorList>
            <person name="Cecchin M."/>
            <person name="Marcolungo L."/>
            <person name="Rossato M."/>
            <person name="Girolomoni L."/>
            <person name="Cosentino E."/>
            <person name="Cuine S."/>
            <person name="Li-Beisson Y."/>
            <person name="Delledonne M."/>
            <person name="Ballottari M."/>
        </authorList>
    </citation>
    <scope>NUCLEOTIDE SEQUENCE</scope>
    <source>
        <strain evidence="8">211/11P</strain>
    </source>
</reference>
<gene>
    <name evidence="8" type="ORF">D9Q98_008556</name>
</gene>
<dbReference type="OrthoDB" id="261572at2759"/>
<proteinExistence type="inferred from homology"/>
<organism evidence="8 9">
    <name type="scientific">Chlorella vulgaris</name>
    <name type="common">Green alga</name>
    <dbReference type="NCBI Taxonomy" id="3077"/>
    <lineage>
        <taxon>Eukaryota</taxon>
        <taxon>Viridiplantae</taxon>
        <taxon>Chlorophyta</taxon>
        <taxon>core chlorophytes</taxon>
        <taxon>Trebouxiophyceae</taxon>
        <taxon>Chlorellales</taxon>
        <taxon>Chlorellaceae</taxon>
        <taxon>Chlorella clade</taxon>
        <taxon>Chlorella</taxon>
    </lineage>
</organism>
<sequence>MAGPTSAAHVLALLDEDEDSLKLYALQQLDRSVHDFWFQISSSIAAIEALYEDEEFSHRELAALVASKVFYHLGDLDDALSYALGAGSLFDVASTSEYVQTILARCIDTYVGQRVQQAEGGEASLDPRLVAIVERLFERCYTDGQYEQAVGIALESRRLDQLERAVSSSQEPERTLKYALGVSQKLVVSREFRNQVLRLVVRLYEAVPQPDHAAICQCLMFLDDADEVATILFRLLGGSDDEALMAYQIAFDLVDAELQAFMIKVTTKLDALAPKPAAAPAAPAAPVEGVEGMDTDQAAPAEGAPAAPAEPAAPAAIAEADLSPFEKRLALFKSVLSGVVSIELERQFLARHNHADLQILKNIRATVEPRNSVCHSATVFANSLMHCGTTVDAFLRENLDWLKKATNWAKFSATAGLGVIHRGNVGKSRTIMAPYLPSAPGGSTPSAYSEGGALYALGLIHTSHGAGVRQLLLESLRGSQHEVIQHGACLGLGIAALGTEDEEAFEDVKNVLYMDNAVAGEAAGLSLGLLYAGSGTDKAAELLAYAHETQHEKIIRGVAVGLALVHYGREEAAEGMIEQMTRELDPILRYGGMFVTGLAYCGTSNNAAIQRLLHFAVSDVANDVRRAAVLNLGFVLASSPEQCPKIVSLLAESYNPHVRYGAAMAVGMACAGTGMREAVALLEPLIKDSVDFVQQGALIAMALVLVAQPEARAKPLRDHINRLYGSKTSEVMTRMGAVMAAGILDAGGRNVTLGLRAGSGHFRRTAVIGLALFTQYWYWYPLSYCISMAVQPCALIGVDASLRAPKGFQVVSDCRPSQFAYAPPVKVEDKKDKLKLPTAVLSTTARAKARAAKKKGKDAAGGGGGGDKDAAAATGTAEAMDTDKPEAADKEAAEGTTAAGEGEAAAAVEGDGKKKEKAVEEPSSYTVDNPARVAPSQRKYISFPSGQRFQPIRAAPSGFVLLKDTQPEAGEVDYLFEEEKPAAASAAAAPAAADGATAAPAAGGAAAASPAGDEPPPPEPFEYIPS</sequence>
<dbReference type="GO" id="GO:0005634">
    <property type="term" value="C:nucleus"/>
    <property type="evidence" value="ECO:0007669"/>
    <property type="project" value="TreeGrafter"/>
</dbReference>
<protein>
    <recommendedName>
        <fullName evidence="4">26S proteasome non-ATPase regulatory subunit 1 homolog</fullName>
    </recommendedName>
</protein>
<comment type="similarity">
    <text evidence="1 4">Belongs to the proteasome subunit S1 family.</text>
</comment>
<feature type="compositionally biased region" description="Low complexity" evidence="5">
    <location>
        <begin position="894"/>
        <end position="909"/>
    </location>
</feature>
<dbReference type="Pfam" id="PF18004">
    <property type="entry name" value="RPN2_C"/>
    <property type="match status" value="1"/>
</dbReference>
<evidence type="ECO:0000256" key="4">
    <source>
        <dbReference type="PIRNR" id="PIRNR015947"/>
    </source>
</evidence>
<dbReference type="GO" id="GO:0008540">
    <property type="term" value="C:proteasome regulatory particle, base subcomplex"/>
    <property type="evidence" value="ECO:0007669"/>
    <property type="project" value="UniProtKB-UniRule"/>
</dbReference>
<dbReference type="InterPro" id="IPR002015">
    <property type="entry name" value="Proteasome/cyclosome_rpt"/>
</dbReference>
<keyword evidence="2" id="KW-0677">Repeat</keyword>
<dbReference type="SUPFAM" id="SSF48371">
    <property type="entry name" value="ARM repeat"/>
    <property type="match status" value="1"/>
</dbReference>
<dbReference type="InterPro" id="IPR048570">
    <property type="entry name" value="PSMD1_RPN2_N"/>
</dbReference>
<dbReference type="Proteomes" id="UP001055712">
    <property type="component" value="Unassembled WGS sequence"/>
</dbReference>
<name>A0A9D4YU26_CHLVU</name>
<evidence type="ECO:0000259" key="7">
    <source>
        <dbReference type="Pfam" id="PF21505"/>
    </source>
</evidence>
<feature type="compositionally biased region" description="Low complexity" evidence="5">
    <location>
        <begin position="984"/>
        <end position="1012"/>
    </location>
</feature>
<evidence type="ECO:0000259" key="6">
    <source>
        <dbReference type="Pfam" id="PF18004"/>
    </source>
</evidence>
<comment type="caution">
    <text evidence="8">The sequence shown here is derived from an EMBL/GenBank/DDBJ whole genome shotgun (WGS) entry which is preliminary data.</text>
</comment>
<dbReference type="EMBL" id="SIDB01000011">
    <property type="protein sequence ID" value="KAI3426179.1"/>
    <property type="molecule type" value="Genomic_DNA"/>
</dbReference>
<evidence type="ECO:0000256" key="5">
    <source>
        <dbReference type="SAM" id="MobiDB-lite"/>
    </source>
</evidence>
<feature type="compositionally biased region" description="Basic and acidic residues" evidence="5">
    <location>
        <begin position="910"/>
        <end position="920"/>
    </location>
</feature>
<dbReference type="InterPro" id="IPR040623">
    <property type="entry name" value="RPN2_C"/>
</dbReference>
<evidence type="ECO:0000256" key="3">
    <source>
        <dbReference type="ARBA" id="ARBA00022942"/>
    </source>
</evidence>
<evidence type="ECO:0000256" key="1">
    <source>
        <dbReference type="ARBA" id="ARBA00006308"/>
    </source>
</evidence>
<feature type="domain" description="26S proteasome non-ATPase regulatory subunit 1/RPN2 N-terminal" evidence="7">
    <location>
        <begin position="5"/>
        <end position="271"/>
    </location>
</feature>
<keyword evidence="3 4" id="KW-0647">Proteasome</keyword>
<comment type="function">
    <text evidence="4">Acts as a regulatory subunit of the 26S proteasome which is involved in the ATP-dependent degradation of ubiquitinated proteins.</text>
</comment>
<evidence type="ECO:0000256" key="2">
    <source>
        <dbReference type="ARBA" id="ARBA00022737"/>
    </source>
</evidence>
<dbReference type="InterPro" id="IPR016024">
    <property type="entry name" value="ARM-type_fold"/>
</dbReference>
<feature type="domain" description="26S proteasome regulatory subunit RPN2 C-terminal" evidence="6">
    <location>
        <begin position="794"/>
        <end position="969"/>
    </location>
</feature>
<dbReference type="GO" id="GO:0042176">
    <property type="term" value="P:regulation of protein catabolic process"/>
    <property type="evidence" value="ECO:0007669"/>
    <property type="project" value="UniProtKB-UniRule"/>
</dbReference>
<dbReference type="PIRSF" id="PIRSF015947">
    <property type="entry name" value="26S_Psome_Rpn2"/>
    <property type="match status" value="1"/>
</dbReference>
<evidence type="ECO:0000313" key="9">
    <source>
        <dbReference type="Proteomes" id="UP001055712"/>
    </source>
</evidence>
<comment type="subunit">
    <text evidence="4">Component of the 19S regulatory particle (RP/PA700) base subcomplex of the 26S proteasome. The 26S proteasome is composed of a core protease (CP), known as the 20S proteasome, capped at one or both ends by the 19S regulatory particle (RP/PA700).</text>
</comment>
<dbReference type="Pfam" id="PF13646">
    <property type="entry name" value="HEAT_2"/>
    <property type="match status" value="1"/>
</dbReference>
<dbReference type="GO" id="GO:0034515">
    <property type="term" value="C:proteasome storage granule"/>
    <property type="evidence" value="ECO:0007669"/>
    <property type="project" value="TreeGrafter"/>
</dbReference>
<feature type="region of interest" description="Disordered" evidence="5">
    <location>
        <begin position="984"/>
        <end position="1026"/>
    </location>
</feature>
<dbReference type="GO" id="GO:0030234">
    <property type="term" value="F:enzyme regulator activity"/>
    <property type="evidence" value="ECO:0007669"/>
    <property type="project" value="UniProtKB-UniRule"/>
</dbReference>
<dbReference type="Gene3D" id="1.25.10.10">
    <property type="entry name" value="Leucine-rich Repeat Variant"/>
    <property type="match status" value="1"/>
</dbReference>
<keyword evidence="9" id="KW-1185">Reference proteome</keyword>
<feature type="compositionally biased region" description="Basic and acidic residues" evidence="5">
    <location>
        <begin position="881"/>
        <end position="893"/>
    </location>
</feature>
<dbReference type="PANTHER" id="PTHR10943">
    <property type="entry name" value="26S PROTEASOME NON-ATPASE REGULATORY SUBUNIT"/>
    <property type="match status" value="1"/>
</dbReference>